<proteinExistence type="predicted"/>
<dbReference type="InterPro" id="IPR026480">
    <property type="entry name" value="RMT2_dom"/>
</dbReference>
<dbReference type="FunFam" id="3.40.50.150:FF:000135">
    <property type="entry name" value="Arginine N-methyltransferase 2"/>
    <property type="match status" value="1"/>
</dbReference>
<dbReference type="PROSITE" id="PS51559">
    <property type="entry name" value="SAM_RMT2"/>
    <property type="match status" value="1"/>
</dbReference>
<dbReference type="InterPro" id="IPR051038">
    <property type="entry name" value="RMT2/GAMT_Mtase"/>
</dbReference>
<feature type="domain" description="RMT2" evidence="4">
    <location>
        <begin position="40"/>
        <end position="257"/>
    </location>
</feature>
<dbReference type="GO" id="GO:0019702">
    <property type="term" value="F:protein arginine N5-methyltransferase activity"/>
    <property type="evidence" value="ECO:0007669"/>
    <property type="project" value="TreeGrafter"/>
</dbReference>
<dbReference type="PANTHER" id="PTHR32379">
    <property type="entry name" value="GUANIDINOACETATE N-METHYLTRANSFERASE"/>
    <property type="match status" value="1"/>
</dbReference>
<reference evidence="5" key="1">
    <citation type="submission" date="2020-05" db="EMBL/GenBank/DDBJ databases">
        <title>Phylogenomic resolution of chytrid fungi.</title>
        <authorList>
            <person name="Stajich J.E."/>
            <person name="Amses K."/>
            <person name="Simmons R."/>
            <person name="Seto K."/>
            <person name="Myers J."/>
            <person name="Bonds A."/>
            <person name="Quandt C.A."/>
            <person name="Barry K."/>
            <person name="Liu P."/>
            <person name="Grigoriev I."/>
            <person name="Longcore J.E."/>
            <person name="James T.Y."/>
        </authorList>
    </citation>
    <scope>NUCLEOTIDE SEQUENCE</scope>
    <source>
        <strain evidence="5">PLAUS21</strain>
    </source>
</reference>
<comment type="caution">
    <text evidence="5">The sequence shown here is derived from an EMBL/GenBank/DDBJ whole genome shotgun (WGS) entry which is preliminary data.</text>
</comment>
<dbReference type="Gene3D" id="3.40.50.150">
    <property type="entry name" value="Vaccinia Virus protein VP39"/>
    <property type="match status" value="1"/>
</dbReference>
<dbReference type="CDD" id="cd02440">
    <property type="entry name" value="AdoMet_MTases"/>
    <property type="match status" value="1"/>
</dbReference>
<keyword evidence="3" id="KW-0949">S-adenosyl-L-methionine</keyword>
<evidence type="ECO:0000256" key="2">
    <source>
        <dbReference type="ARBA" id="ARBA00022679"/>
    </source>
</evidence>
<dbReference type="GO" id="GO:0032259">
    <property type="term" value="P:methylation"/>
    <property type="evidence" value="ECO:0007669"/>
    <property type="project" value="UniProtKB-KW"/>
</dbReference>
<dbReference type="AlphaFoldDB" id="A0AAD5UDM1"/>
<keyword evidence="2" id="KW-0808">Transferase</keyword>
<keyword evidence="6" id="KW-1185">Reference proteome</keyword>
<organism evidence="5 6">
    <name type="scientific">Boothiomyces macroporosus</name>
    <dbReference type="NCBI Taxonomy" id="261099"/>
    <lineage>
        <taxon>Eukaryota</taxon>
        <taxon>Fungi</taxon>
        <taxon>Fungi incertae sedis</taxon>
        <taxon>Chytridiomycota</taxon>
        <taxon>Chytridiomycota incertae sedis</taxon>
        <taxon>Chytridiomycetes</taxon>
        <taxon>Rhizophydiales</taxon>
        <taxon>Terramycetaceae</taxon>
        <taxon>Boothiomyces</taxon>
    </lineage>
</organism>
<dbReference type="SUPFAM" id="SSF53335">
    <property type="entry name" value="S-adenosyl-L-methionine-dependent methyltransferases"/>
    <property type="match status" value="1"/>
</dbReference>
<dbReference type="PANTHER" id="PTHR32379:SF1">
    <property type="entry name" value="GUANIDINOACETATE N-METHYLTRANSFERASE"/>
    <property type="match status" value="1"/>
</dbReference>
<evidence type="ECO:0000256" key="1">
    <source>
        <dbReference type="ARBA" id="ARBA00022603"/>
    </source>
</evidence>
<evidence type="ECO:0000313" key="6">
    <source>
        <dbReference type="Proteomes" id="UP001210925"/>
    </source>
</evidence>
<evidence type="ECO:0000256" key="3">
    <source>
        <dbReference type="ARBA" id="ARBA00022691"/>
    </source>
</evidence>
<dbReference type="GO" id="GO:0005634">
    <property type="term" value="C:nucleus"/>
    <property type="evidence" value="ECO:0007669"/>
    <property type="project" value="TreeGrafter"/>
</dbReference>
<dbReference type="GO" id="GO:0005737">
    <property type="term" value="C:cytoplasm"/>
    <property type="evidence" value="ECO:0007669"/>
    <property type="project" value="TreeGrafter"/>
</dbReference>
<dbReference type="InterPro" id="IPR029063">
    <property type="entry name" value="SAM-dependent_MTases_sf"/>
</dbReference>
<name>A0AAD5UDM1_9FUNG</name>
<dbReference type="Proteomes" id="UP001210925">
    <property type="component" value="Unassembled WGS sequence"/>
</dbReference>
<evidence type="ECO:0000259" key="4">
    <source>
        <dbReference type="PROSITE" id="PS51559"/>
    </source>
</evidence>
<keyword evidence="1" id="KW-0489">Methyltransferase</keyword>
<protein>
    <recommendedName>
        <fullName evidence="4">RMT2 domain-containing protein</fullName>
    </recommendedName>
</protein>
<dbReference type="EMBL" id="JADGKB010000160">
    <property type="protein sequence ID" value="KAJ3251961.1"/>
    <property type="molecule type" value="Genomic_DNA"/>
</dbReference>
<evidence type="ECO:0000313" key="5">
    <source>
        <dbReference type="EMBL" id="KAJ3251961.1"/>
    </source>
</evidence>
<sequence>MENGHVELYEYLVDTGCRSEFILSLLGQKIVEDGDVIETKDKIVANQGYLNRKLFYSEGKLLDSDGNAVMMGWETPLMKIHSNIICKKGKKILNVGFGLGIIDTMIQESEPTLHTIIEAHPDVYQKMVDDGWTTKPNVTVLFGRWQDVLQDYQETFDGIFFDTFGEYYDDLHDFHQILPNILNEDGVYTFFNGLCGTNQFFHDVSCRIVELELREIGFNVEFEEVTVDELGDDVWKDTKRAYWSLPTYRVPTVTFDF</sequence>
<gene>
    <name evidence="5" type="ORF">HK103_001988</name>
</gene>
<accession>A0AAD5UDM1</accession>